<dbReference type="InterPro" id="IPR016151">
    <property type="entry name" value="DNA_mismatch_repair_MutS_N"/>
</dbReference>
<feature type="compositionally biased region" description="Basic and acidic residues" evidence="1">
    <location>
        <begin position="50"/>
        <end position="59"/>
    </location>
</feature>
<dbReference type="EMBL" id="UYRV01002418">
    <property type="protein sequence ID" value="VDK48638.1"/>
    <property type="molecule type" value="Genomic_DNA"/>
</dbReference>
<name>A0A3P6S3E4_CYLGO</name>
<evidence type="ECO:0000259" key="2">
    <source>
        <dbReference type="Pfam" id="PF01624"/>
    </source>
</evidence>
<dbReference type="Proteomes" id="UP000271889">
    <property type="component" value="Unassembled WGS sequence"/>
</dbReference>
<dbReference type="SUPFAM" id="SSF55271">
    <property type="entry name" value="DNA repair protein MutS, domain I"/>
    <property type="match status" value="1"/>
</dbReference>
<keyword evidence="4" id="KW-1185">Reference proteome</keyword>
<evidence type="ECO:0000313" key="3">
    <source>
        <dbReference type="EMBL" id="VDK48638.1"/>
    </source>
</evidence>
<feature type="domain" description="DNA mismatch repair protein MutS-like N-terminal" evidence="2">
    <location>
        <begin position="234"/>
        <end position="280"/>
    </location>
</feature>
<sequence length="288" mass="32525">MSAKRQSSLFSFFTPKTGAANTCSTPKSTKVKEPVKREPANDPDPDIEEESRTLKRVNNEADSSPVFPNKKPVKRRRVILSSDDEGDDEDENLLSVRTPPAQSNVVSSSTPMATEFATPKSARPLRPLKECPTPLSTAEAESFIDSFRIEDDLDVSAASIDTLDRTIYQVESTSRNSLKEDKLAMVDEEKFPHETLPFLQPENIRDAQGRRPNEDDYDPTTLFVPADFLKEQSPGHRQWWTIKSKNFDTILLFKVGKFYETYHMDAMIAVECLGLSFMRVSTKVAMKH</sequence>
<feature type="compositionally biased region" description="Polar residues" evidence="1">
    <location>
        <begin position="1"/>
        <end position="11"/>
    </location>
</feature>
<feature type="compositionally biased region" description="Basic and acidic residues" evidence="1">
    <location>
        <begin position="30"/>
        <end position="40"/>
    </location>
</feature>
<dbReference type="GO" id="GO:0006298">
    <property type="term" value="P:mismatch repair"/>
    <property type="evidence" value="ECO:0007669"/>
    <property type="project" value="InterPro"/>
</dbReference>
<evidence type="ECO:0000256" key="1">
    <source>
        <dbReference type="SAM" id="MobiDB-lite"/>
    </source>
</evidence>
<feature type="compositionally biased region" description="Acidic residues" evidence="1">
    <location>
        <begin position="82"/>
        <end position="92"/>
    </location>
</feature>
<dbReference type="GO" id="GO:0005524">
    <property type="term" value="F:ATP binding"/>
    <property type="evidence" value="ECO:0007669"/>
    <property type="project" value="InterPro"/>
</dbReference>
<dbReference type="Pfam" id="PF01624">
    <property type="entry name" value="MutS_I"/>
    <property type="match status" value="1"/>
</dbReference>
<feature type="compositionally biased region" description="Polar residues" evidence="1">
    <location>
        <begin position="100"/>
        <end position="112"/>
    </location>
</feature>
<organism evidence="3 4">
    <name type="scientific">Cylicostephanus goldi</name>
    <name type="common">Nematode worm</name>
    <dbReference type="NCBI Taxonomy" id="71465"/>
    <lineage>
        <taxon>Eukaryota</taxon>
        <taxon>Metazoa</taxon>
        <taxon>Ecdysozoa</taxon>
        <taxon>Nematoda</taxon>
        <taxon>Chromadorea</taxon>
        <taxon>Rhabditida</taxon>
        <taxon>Rhabditina</taxon>
        <taxon>Rhabditomorpha</taxon>
        <taxon>Strongyloidea</taxon>
        <taxon>Strongylidae</taxon>
        <taxon>Cylicostephanus</taxon>
    </lineage>
</organism>
<protein>
    <recommendedName>
        <fullName evidence="2">DNA mismatch repair protein MutS-like N-terminal domain-containing protein</fullName>
    </recommendedName>
</protein>
<dbReference type="Gene3D" id="3.40.1170.10">
    <property type="entry name" value="DNA repair protein MutS, domain I"/>
    <property type="match status" value="1"/>
</dbReference>
<accession>A0A3P6S3E4</accession>
<dbReference type="AlphaFoldDB" id="A0A3P6S3E4"/>
<dbReference type="OrthoDB" id="10252754at2759"/>
<proteinExistence type="predicted"/>
<feature type="region of interest" description="Disordered" evidence="1">
    <location>
        <begin position="1"/>
        <end position="127"/>
    </location>
</feature>
<dbReference type="GO" id="GO:0030983">
    <property type="term" value="F:mismatched DNA binding"/>
    <property type="evidence" value="ECO:0007669"/>
    <property type="project" value="InterPro"/>
</dbReference>
<gene>
    <name evidence="3" type="ORF">CGOC_LOCUS1329</name>
</gene>
<evidence type="ECO:0000313" key="4">
    <source>
        <dbReference type="Proteomes" id="UP000271889"/>
    </source>
</evidence>
<feature type="compositionally biased region" description="Polar residues" evidence="1">
    <location>
        <begin position="19"/>
        <end position="28"/>
    </location>
</feature>
<reference evidence="3 4" key="1">
    <citation type="submission" date="2018-11" db="EMBL/GenBank/DDBJ databases">
        <authorList>
            <consortium name="Pathogen Informatics"/>
        </authorList>
    </citation>
    <scope>NUCLEOTIDE SEQUENCE [LARGE SCALE GENOMIC DNA]</scope>
</reference>
<dbReference type="InterPro" id="IPR007695">
    <property type="entry name" value="DNA_mismatch_repair_MutS-lik_N"/>
</dbReference>